<evidence type="ECO:0000256" key="10">
    <source>
        <dbReference type="ARBA" id="ARBA00023163"/>
    </source>
</evidence>
<gene>
    <name evidence="15" type="ORF">ACH5RR_013893</name>
</gene>
<evidence type="ECO:0000256" key="7">
    <source>
        <dbReference type="ARBA" id="ARBA00023015"/>
    </source>
</evidence>
<dbReference type="PANTHER" id="PTHR47999:SF24">
    <property type="entry name" value="TRANSCRIPTION FACTOR MYB90"/>
    <property type="match status" value="1"/>
</dbReference>
<dbReference type="SMART" id="SM00717">
    <property type="entry name" value="SANT"/>
    <property type="match status" value="2"/>
</dbReference>
<dbReference type="InterPro" id="IPR029056">
    <property type="entry name" value="Ribokinase-like"/>
</dbReference>
<comment type="caution">
    <text evidence="15">The sequence shown here is derived from an EMBL/GenBank/DDBJ whole genome shotgun (WGS) entry which is preliminary data.</text>
</comment>
<evidence type="ECO:0000256" key="12">
    <source>
        <dbReference type="SAM" id="MobiDB-lite"/>
    </source>
</evidence>
<dbReference type="Pfam" id="PF00294">
    <property type="entry name" value="PfkB"/>
    <property type="match status" value="1"/>
</dbReference>
<evidence type="ECO:0000313" key="16">
    <source>
        <dbReference type="Proteomes" id="UP001630127"/>
    </source>
</evidence>
<dbReference type="Pfam" id="PF00249">
    <property type="entry name" value="Myb_DNA-binding"/>
    <property type="match status" value="2"/>
</dbReference>
<keyword evidence="16" id="KW-1185">Reference proteome</keyword>
<comment type="subcellular location">
    <subcellularLocation>
        <location evidence="1">Nucleus</location>
    </subcellularLocation>
</comment>
<name>A0ABD3A3P2_9GENT</name>
<keyword evidence="8" id="KW-0238">DNA-binding</keyword>
<dbReference type="PROSITE" id="PS50090">
    <property type="entry name" value="MYB_LIKE"/>
    <property type="match status" value="2"/>
</dbReference>
<keyword evidence="11" id="KW-0539">Nucleus</keyword>
<dbReference type="SUPFAM" id="SSF53613">
    <property type="entry name" value="Ribokinase-like"/>
    <property type="match status" value="1"/>
</dbReference>
<dbReference type="GO" id="GO:0005634">
    <property type="term" value="C:nucleus"/>
    <property type="evidence" value="ECO:0007669"/>
    <property type="project" value="UniProtKB-SubCell"/>
</dbReference>
<keyword evidence="2" id="KW-0808">Transferase</keyword>
<keyword evidence="4" id="KW-0547">Nucleotide-binding</keyword>
<dbReference type="EMBL" id="JBJUIK010000006">
    <property type="protein sequence ID" value="KAL3525521.1"/>
    <property type="molecule type" value="Genomic_DNA"/>
</dbReference>
<dbReference type="InterPro" id="IPR009057">
    <property type="entry name" value="Homeodomain-like_sf"/>
</dbReference>
<dbReference type="Proteomes" id="UP001630127">
    <property type="component" value="Unassembled WGS sequence"/>
</dbReference>
<dbReference type="GO" id="GO:0005524">
    <property type="term" value="F:ATP binding"/>
    <property type="evidence" value="ECO:0007669"/>
    <property type="project" value="UniProtKB-KW"/>
</dbReference>
<dbReference type="PANTHER" id="PTHR47999">
    <property type="entry name" value="TRANSCRIPTION FACTOR MYB8-RELATED-RELATED"/>
    <property type="match status" value="1"/>
</dbReference>
<evidence type="ECO:0000256" key="2">
    <source>
        <dbReference type="ARBA" id="ARBA00022679"/>
    </source>
</evidence>
<evidence type="ECO:0000256" key="1">
    <source>
        <dbReference type="ARBA" id="ARBA00004123"/>
    </source>
</evidence>
<dbReference type="InterPro" id="IPR023314">
    <property type="entry name" value="Myo_inos_IolC-like_sf"/>
</dbReference>
<evidence type="ECO:0000256" key="6">
    <source>
        <dbReference type="ARBA" id="ARBA00022840"/>
    </source>
</evidence>
<dbReference type="GO" id="GO:0016301">
    <property type="term" value="F:kinase activity"/>
    <property type="evidence" value="ECO:0007669"/>
    <property type="project" value="UniProtKB-KW"/>
</dbReference>
<evidence type="ECO:0000313" key="15">
    <source>
        <dbReference type="EMBL" id="KAL3525521.1"/>
    </source>
</evidence>
<feature type="domain" description="Myb-like" evidence="13">
    <location>
        <begin position="112"/>
        <end position="158"/>
    </location>
</feature>
<evidence type="ECO:0000256" key="8">
    <source>
        <dbReference type="ARBA" id="ARBA00023125"/>
    </source>
</evidence>
<feature type="compositionally biased region" description="Polar residues" evidence="12">
    <location>
        <begin position="175"/>
        <end position="184"/>
    </location>
</feature>
<reference evidence="15 16" key="1">
    <citation type="submission" date="2024-11" db="EMBL/GenBank/DDBJ databases">
        <title>A near-complete genome assembly of Cinchona calisaya.</title>
        <authorList>
            <person name="Lian D.C."/>
            <person name="Zhao X.W."/>
            <person name="Wei L."/>
        </authorList>
    </citation>
    <scope>NUCLEOTIDE SEQUENCE [LARGE SCALE GENOMIC DNA]</scope>
    <source>
        <tissue evidence="15">Nenye</tissue>
    </source>
</reference>
<evidence type="ECO:0000256" key="3">
    <source>
        <dbReference type="ARBA" id="ARBA00022737"/>
    </source>
</evidence>
<sequence length="312" mass="34884">MLIDFVPTTSGLSLAEALAFKKAPGGAPANVAVGIARLGGSSAFIGKEPPAWILQNSCISGLRKGSWTEEEDTLLKKCVEKYGEGKWHQVPVRAGLNRCRKSCRMRWLNYLKPDIKRGDFTSDEVDLIIRLHKLWSLIAGRLPGRTANDVKNYWNTHLQKKMGARREPEEGKAGNPNSTKMLSTSNIVKPRPRTLSKNAFWFGGKTKRNAETTIPTKRDETPKNLSPTSQLTEKDNNNMQWWDHLFLDKEGGEGTPWSIGGGSADQDHITSLWTEELSQMGLKEVDNSTHENQTGSSYFPNIDVDLWDLSNF</sequence>
<keyword evidence="7" id="KW-0805">Transcription regulation</keyword>
<evidence type="ECO:0000256" key="4">
    <source>
        <dbReference type="ARBA" id="ARBA00022741"/>
    </source>
</evidence>
<evidence type="ECO:0000259" key="13">
    <source>
        <dbReference type="PROSITE" id="PS50090"/>
    </source>
</evidence>
<dbReference type="InterPro" id="IPR015495">
    <property type="entry name" value="Myb_TF_plants"/>
</dbReference>
<dbReference type="GO" id="GO:0080090">
    <property type="term" value="P:regulation of primary metabolic process"/>
    <property type="evidence" value="ECO:0007669"/>
    <property type="project" value="UniProtKB-ARBA"/>
</dbReference>
<organism evidence="15 16">
    <name type="scientific">Cinchona calisaya</name>
    <dbReference type="NCBI Taxonomy" id="153742"/>
    <lineage>
        <taxon>Eukaryota</taxon>
        <taxon>Viridiplantae</taxon>
        <taxon>Streptophyta</taxon>
        <taxon>Embryophyta</taxon>
        <taxon>Tracheophyta</taxon>
        <taxon>Spermatophyta</taxon>
        <taxon>Magnoliopsida</taxon>
        <taxon>eudicotyledons</taxon>
        <taxon>Gunneridae</taxon>
        <taxon>Pentapetalae</taxon>
        <taxon>asterids</taxon>
        <taxon>lamiids</taxon>
        <taxon>Gentianales</taxon>
        <taxon>Rubiaceae</taxon>
        <taxon>Cinchonoideae</taxon>
        <taxon>Cinchoneae</taxon>
        <taxon>Cinchona</taxon>
    </lineage>
</organism>
<dbReference type="InterPro" id="IPR011611">
    <property type="entry name" value="PfkB_dom"/>
</dbReference>
<evidence type="ECO:0000256" key="11">
    <source>
        <dbReference type="ARBA" id="ARBA00023242"/>
    </source>
</evidence>
<keyword evidence="5" id="KW-0418">Kinase</keyword>
<keyword evidence="3" id="KW-0677">Repeat</keyword>
<dbReference type="Gene3D" id="3.40.1190.20">
    <property type="match status" value="1"/>
</dbReference>
<dbReference type="Gene3D" id="2.20.150.10">
    <property type="entry name" value="putative 5-dehydro-2- deoxygluconokinase"/>
    <property type="match status" value="1"/>
</dbReference>
<keyword evidence="6" id="KW-0067">ATP-binding</keyword>
<dbReference type="AlphaFoldDB" id="A0ABD3A3P2"/>
<dbReference type="CDD" id="cd00167">
    <property type="entry name" value="SANT"/>
    <property type="match status" value="2"/>
</dbReference>
<feature type="domain" description="Myb-like" evidence="13">
    <location>
        <begin position="59"/>
        <end position="111"/>
    </location>
</feature>
<feature type="region of interest" description="Disordered" evidence="12">
    <location>
        <begin position="209"/>
        <end position="233"/>
    </location>
</feature>
<evidence type="ECO:0000256" key="5">
    <source>
        <dbReference type="ARBA" id="ARBA00022777"/>
    </source>
</evidence>
<feature type="domain" description="HTH myb-type" evidence="14">
    <location>
        <begin position="59"/>
        <end position="115"/>
    </location>
</feature>
<accession>A0ABD3A3P2</accession>
<feature type="region of interest" description="Disordered" evidence="12">
    <location>
        <begin position="161"/>
        <end position="184"/>
    </location>
</feature>
<dbReference type="Gene3D" id="1.10.10.60">
    <property type="entry name" value="Homeodomain-like"/>
    <property type="match status" value="2"/>
</dbReference>
<feature type="domain" description="HTH myb-type" evidence="14">
    <location>
        <begin position="116"/>
        <end position="162"/>
    </location>
</feature>
<dbReference type="InterPro" id="IPR001005">
    <property type="entry name" value="SANT/Myb"/>
</dbReference>
<protein>
    <submittedName>
        <fullName evidence="15">Uncharacterized protein</fullName>
    </submittedName>
</protein>
<keyword evidence="10" id="KW-0804">Transcription</keyword>
<dbReference type="GO" id="GO:0003677">
    <property type="term" value="F:DNA binding"/>
    <property type="evidence" value="ECO:0007669"/>
    <property type="project" value="UniProtKB-KW"/>
</dbReference>
<dbReference type="PROSITE" id="PS51294">
    <property type="entry name" value="HTH_MYB"/>
    <property type="match status" value="2"/>
</dbReference>
<proteinExistence type="predicted"/>
<dbReference type="SUPFAM" id="SSF46689">
    <property type="entry name" value="Homeodomain-like"/>
    <property type="match status" value="1"/>
</dbReference>
<evidence type="ECO:0000256" key="9">
    <source>
        <dbReference type="ARBA" id="ARBA00023159"/>
    </source>
</evidence>
<evidence type="ECO:0000259" key="14">
    <source>
        <dbReference type="PROSITE" id="PS51294"/>
    </source>
</evidence>
<dbReference type="InterPro" id="IPR017930">
    <property type="entry name" value="Myb_dom"/>
</dbReference>
<dbReference type="FunFam" id="1.10.10.60:FF:000218">
    <property type="entry name" value="Myb transcription factor"/>
    <property type="match status" value="1"/>
</dbReference>
<keyword evidence="9" id="KW-0010">Activator</keyword>